<proteinExistence type="predicted"/>
<organism evidence="4 5">
    <name type="scientific">Lithohypha guttulata</name>
    <dbReference type="NCBI Taxonomy" id="1690604"/>
    <lineage>
        <taxon>Eukaryota</taxon>
        <taxon>Fungi</taxon>
        <taxon>Dikarya</taxon>
        <taxon>Ascomycota</taxon>
        <taxon>Pezizomycotina</taxon>
        <taxon>Eurotiomycetes</taxon>
        <taxon>Chaetothyriomycetidae</taxon>
        <taxon>Chaetothyriales</taxon>
        <taxon>Trichomeriaceae</taxon>
        <taxon>Lithohypha</taxon>
    </lineage>
</organism>
<evidence type="ECO:0000313" key="5">
    <source>
        <dbReference type="Proteomes" id="UP001345013"/>
    </source>
</evidence>
<comment type="caution">
    <text evidence="4">The sequence shown here is derived from an EMBL/GenBank/DDBJ whole genome shotgun (WGS) entry which is preliminary data.</text>
</comment>
<dbReference type="SUPFAM" id="SSF56601">
    <property type="entry name" value="beta-lactamase/transpeptidase-like"/>
    <property type="match status" value="1"/>
</dbReference>
<accession>A0ABR0K8Z3</accession>
<dbReference type="InterPro" id="IPR051478">
    <property type="entry name" value="Beta-lactamase-like_AB/R"/>
</dbReference>
<protein>
    <recommendedName>
        <fullName evidence="6">Beta-lactamase-related domain-containing protein</fullName>
    </recommendedName>
</protein>
<reference evidence="4 5" key="1">
    <citation type="submission" date="2023-08" db="EMBL/GenBank/DDBJ databases">
        <title>Black Yeasts Isolated from many extreme environments.</title>
        <authorList>
            <person name="Coleine C."/>
            <person name="Stajich J.E."/>
            <person name="Selbmann L."/>
        </authorList>
    </citation>
    <scope>NUCLEOTIDE SEQUENCE [LARGE SCALE GENOMIC DNA]</scope>
    <source>
        <strain evidence="4 5">CCFEE 5885</strain>
    </source>
</reference>
<feature type="chain" id="PRO_5047522043" description="Beta-lactamase-related domain-containing protein" evidence="1">
    <location>
        <begin position="19"/>
        <end position="591"/>
    </location>
</feature>
<evidence type="ECO:0000313" key="4">
    <source>
        <dbReference type="EMBL" id="KAK5092136.1"/>
    </source>
</evidence>
<dbReference type="Pfam" id="PF00144">
    <property type="entry name" value="Beta-lactamase"/>
    <property type="match status" value="1"/>
</dbReference>
<dbReference type="PANTHER" id="PTHR22935">
    <property type="entry name" value="PENICILLIN-BINDING PROTEIN"/>
    <property type="match status" value="1"/>
</dbReference>
<evidence type="ECO:0008006" key="6">
    <source>
        <dbReference type="Google" id="ProtNLM"/>
    </source>
</evidence>
<feature type="signal peptide" evidence="1">
    <location>
        <begin position="1"/>
        <end position="18"/>
    </location>
</feature>
<keyword evidence="5" id="KW-1185">Reference proteome</keyword>
<feature type="domain" description="Beta-lactamase-related" evidence="2">
    <location>
        <begin position="108"/>
        <end position="427"/>
    </location>
</feature>
<dbReference type="InterPro" id="IPR001466">
    <property type="entry name" value="Beta-lactam-related"/>
</dbReference>
<dbReference type="Pfam" id="PF26335">
    <property type="entry name" value="ARB_00930_C"/>
    <property type="match status" value="1"/>
</dbReference>
<dbReference type="Gene3D" id="3.40.710.10">
    <property type="entry name" value="DD-peptidase/beta-lactamase superfamily"/>
    <property type="match status" value="1"/>
</dbReference>
<dbReference type="Proteomes" id="UP001345013">
    <property type="component" value="Unassembled WGS sequence"/>
</dbReference>
<evidence type="ECO:0000256" key="1">
    <source>
        <dbReference type="SAM" id="SignalP"/>
    </source>
</evidence>
<evidence type="ECO:0000259" key="3">
    <source>
        <dbReference type="Pfam" id="PF26335"/>
    </source>
</evidence>
<dbReference type="EMBL" id="JAVRRG010000063">
    <property type="protein sequence ID" value="KAK5092136.1"/>
    <property type="molecule type" value="Genomic_DNA"/>
</dbReference>
<sequence length="591" mass="64294">MSLCRTLVIASLATAAYSVKNFPPRNALTLLGPVYQATTNSTWPQYANAVSEAHDALSQAIATGASAYGAIDNQTTSFSIAVYSATDNSTIFDFHFEAPQLNGSYTAGKLTDNTIYRTGSIGKLLTIYAWLVDIGDSVFLDPITRYVPELAQAVATQPRNPILYTNWDEVTVGSLASQLSGIGRDVDFGDFATDTIGGPTLSEDIAAGYPPLTDETIPQCSLYSQTERVCTRQEFFTEMINHRPTFPAYTTPAYSNVAYVILGMAYENITGRTLEDAYTDLYHNKLGMLSTTAAYPGRDVDAVIPRNDSYAAFSLDLGLYGPAGGQYSTIKDFTTWGQAILQSTQLPSVATRRWLKPTSPTGQWTNNVGAPWEIRRLPVLADTKYNTSRIVDIYSKAGDIGQYSTFFGLVPDHKIGISVLAAGDNPTLQVLPLKDLVLDIFINAAEAAAKQQAKNAFTGIFKAIDRNSSITLAVDEGPGVSITAWTSNSTDFLNSNPFFAGFDSFRIYPTELSTVEEGIASFSYRGLFQTQGGQPYSDGLFNEYNDPWLGVDNWVYNNKATDSFVVGIDRDGIVQTVHSAALRVTMSRASE</sequence>
<name>A0ABR0K8Z3_9EURO</name>
<dbReference type="PANTHER" id="PTHR22935:SF97">
    <property type="entry name" value="BETA-LACTAMASE-RELATED DOMAIN-CONTAINING PROTEIN"/>
    <property type="match status" value="1"/>
</dbReference>
<gene>
    <name evidence="4" type="ORF">LTR24_005478</name>
</gene>
<keyword evidence="1" id="KW-0732">Signal</keyword>
<dbReference type="InterPro" id="IPR058664">
    <property type="entry name" value="ARB_00930-like_C"/>
</dbReference>
<evidence type="ECO:0000259" key="2">
    <source>
        <dbReference type="Pfam" id="PF00144"/>
    </source>
</evidence>
<feature type="domain" description="Beta-lactamase-like ARB-00930-like C-terminal" evidence="3">
    <location>
        <begin position="449"/>
        <end position="589"/>
    </location>
</feature>
<dbReference type="InterPro" id="IPR012338">
    <property type="entry name" value="Beta-lactam/transpept-like"/>
</dbReference>